<dbReference type="InterPro" id="IPR054179">
    <property type="entry name" value="PSD13_N"/>
</dbReference>
<feature type="domain" description="PCI" evidence="10">
    <location>
        <begin position="258"/>
        <end position="429"/>
    </location>
</feature>
<reference evidence="11" key="1">
    <citation type="journal article" date="2021" name="Evol. Appl.">
        <title>The genome of the Pyrenean desman and the effects of bottlenecks and inbreeding on the genomic landscape of an endangered species.</title>
        <authorList>
            <person name="Escoda L."/>
            <person name="Castresana J."/>
        </authorList>
    </citation>
    <scope>NUCLEOTIDE SEQUENCE</scope>
    <source>
        <strain evidence="11">IBE-C5619</strain>
    </source>
</reference>
<dbReference type="GO" id="GO:0005829">
    <property type="term" value="C:cytosol"/>
    <property type="evidence" value="ECO:0007669"/>
    <property type="project" value="TreeGrafter"/>
</dbReference>
<proteinExistence type="inferred from homology"/>
<evidence type="ECO:0000256" key="6">
    <source>
        <dbReference type="ARBA" id="ARBA00029749"/>
    </source>
</evidence>
<evidence type="ECO:0000256" key="8">
    <source>
        <dbReference type="ARBA" id="ARBA00032323"/>
    </source>
</evidence>
<dbReference type="GO" id="GO:0008541">
    <property type="term" value="C:proteasome regulatory particle, lid subcomplex"/>
    <property type="evidence" value="ECO:0007669"/>
    <property type="project" value="TreeGrafter"/>
</dbReference>
<evidence type="ECO:0000313" key="12">
    <source>
        <dbReference type="Proteomes" id="UP000700334"/>
    </source>
</evidence>
<comment type="function">
    <text evidence="1">Component of the 26S proteasome, a multiprotein complex involved in the ATP-dependent degradation of ubiquitinated proteins. This complex plays a key role in the maintenance of protein homeostasis by removing misfolded or damaged proteins, which could impair cellular functions, and by removing proteins whose functions are no longer required. Therefore, the proteasome participates in numerous cellular processes, including cell cycle progression, apoptosis, or DNA damage repair.</text>
</comment>
<accession>A0A8J6DPE3</accession>
<evidence type="ECO:0000256" key="4">
    <source>
        <dbReference type="ARBA" id="ARBA00015732"/>
    </source>
</evidence>
<comment type="caution">
    <text evidence="11">The sequence shown here is derived from an EMBL/GenBank/DDBJ whole genome shotgun (WGS) entry which is preliminary data.</text>
</comment>
<organism evidence="11 12">
    <name type="scientific">Galemys pyrenaicus</name>
    <name type="common">Iberian desman</name>
    <name type="synonym">Pyrenean desman</name>
    <dbReference type="NCBI Taxonomy" id="202257"/>
    <lineage>
        <taxon>Eukaryota</taxon>
        <taxon>Metazoa</taxon>
        <taxon>Chordata</taxon>
        <taxon>Craniata</taxon>
        <taxon>Vertebrata</taxon>
        <taxon>Euteleostomi</taxon>
        <taxon>Mammalia</taxon>
        <taxon>Eutheria</taxon>
        <taxon>Laurasiatheria</taxon>
        <taxon>Eulipotyphla</taxon>
        <taxon>Talpidae</taxon>
        <taxon>Galemys</taxon>
    </lineage>
</organism>
<dbReference type="GO" id="GO:0005634">
    <property type="term" value="C:nucleus"/>
    <property type="evidence" value="ECO:0007669"/>
    <property type="project" value="TreeGrafter"/>
</dbReference>
<evidence type="ECO:0000256" key="9">
    <source>
        <dbReference type="SAM" id="MobiDB-lite"/>
    </source>
</evidence>
<dbReference type="SMART" id="SM00088">
    <property type="entry name" value="PINT"/>
    <property type="match status" value="1"/>
</dbReference>
<evidence type="ECO:0000256" key="3">
    <source>
        <dbReference type="ARBA" id="ARBA00011441"/>
    </source>
</evidence>
<keyword evidence="5 11" id="KW-0647">Proteasome</keyword>
<dbReference type="OrthoDB" id="1093at2759"/>
<evidence type="ECO:0000259" key="10">
    <source>
        <dbReference type="PROSITE" id="PS50250"/>
    </source>
</evidence>
<evidence type="ECO:0000313" key="11">
    <source>
        <dbReference type="EMBL" id="KAG8515724.1"/>
    </source>
</evidence>
<name>A0A8J6DPE3_GALPY</name>
<evidence type="ECO:0000256" key="5">
    <source>
        <dbReference type="ARBA" id="ARBA00022942"/>
    </source>
</evidence>
<comment type="similarity">
    <text evidence="2">Belongs to the proteasome subunit S11 family.</text>
</comment>
<dbReference type="InterPro" id="IPR036390">
    <property type="entry name" value="WH_DNA-bd_sf"/>
</dbReference>
<comment type="subunit">
    <text evidence="3">Component of the 19S proteasome regulatory particle complex. The 26S proteasome consists of a 20S core particle (CP) and two 19S regulatory subunits (RP). The regulatory particle is made of a lid composed of 9 subunits including PSMD13, a base containing 6 ATPases and few additional components.</text>
</comment>
<evidence type="ECO:0000256" key="1">
    <source>
        <dbReference type="ARBA" id="ARBA00002362"/>
    </source>
</evidence>
<feature type="region of interest" description="Disordered" evidence="9">
    <location>
        <begin position="1"/>
        <end position="43"/>
    </location>
</feature>
<dbReference type="EMBL" id="JAGFMF010011698">
    <property type="protein sequence ID" value="KAG8515724.1"/>
    <property type="molecule type" value="Genomic_DNA"/>
</dbReference>
<feature type="non-terminal residue" evidence="11">
    <location>
        <position position="467"/>
    </location>
</feature>
<dbReference type="Proteomes" id="UP000700334">
    <property type="component" value="Unassembled WGS sequence"/>
</dbReference>
<dbReference type="Pfam" id="PF22037">
    <property type="entry name" value="PSD13_N"/>
    <property type="match status" value="2"/>
</dbReference>
<evidence type="ECO:0000256" key="2">
    <source>
        <dbReference type="ARBA" id="ARBA00006207"/>
    </source>
</evidence>
<dbReference type="PANTHER" id="PTHR10539">
    <property type="entry name" value="26S PROTEASOME NON-ATPASE REGULATORY SUBUNIT 13"/>
    <property type="match status" value="1"/>
</dbReference>
<protein>
    <recommendedName>
        <fullName evidence="4">26S proteasome non-ATPase regulatory subunit 13</fullName>
    </recommendedName>
    <alternativeName>
        <fullName evidence="6">26S proteasome regulatory subunit RPN9</fullName>
    </alternativeName>
    <alternativeName>
        <fullName evidence="8">26S proteasome regulatory subunit S11</fullName>
    </alternativeName>
    <alternativeName>
        <fullName evidence="7">26S proteasome regulatory subunit p40.5</fullName>
    </alternativeName>
</protein>
<dbReference type="GO" id="GO:0006511">
    <property type="term" value="P:ubiquitin-dependent protein catabolic process"/>
    <property type="evidence" value="ECO:0007669"/>
    <property type="project" value="TreeGrafter"/>
</dbReference>
<dbReference type="InterPro" id="IPR000717">
    <property type="entry name" value="PCI_dom"/>
</dbReference>
<keyword evidence="12" id="KW-1185">Reference proteome</keyword>
<dbReference type="Pfam" id="PF01399">
    <property type="entry name" value="PCI"/>
    <property type="match status" value="1"/>
</dbReference>
<dbReference type="SUPFAM" id="SSF46785">
    <property type="entry name" value="Winged helix' DNA-binding domain"/>
    <property type="match status" value="1"/>
</dbReference>
<dbReference type="AlphaFoldDB" id="A0A8J6DPE3"/>
<dbReference type="PROSITE" id="PS50250">
    <property type="entry name" value="PCI"/>
    <property type="match status" value="1"/>
</dbReference>
<evidence type="ECO:0000256" key="7">
    <source>
        <dbReference type="ARBA" id="ARBA00031303"/>
    </source>
</evidence>
<dbReference type="InterPro" id="IPR035298">
    <property type="entry name" value="PSMD13"/>
</dbReference>
<dbReference type="PANTHER" id="PTHR10539:SF0">
    <property type="entry name" value="26S PROTEASOME NON-ATPASE REGULATORY SUBUNIT 13"/>
    <property type="match status" value="1"/>
</dbReference>
<gene>
    <name evidence="11" type="ORF">J0S82_006596</name>
</gene>
<sequence>RPPGRALQNARRARAVTLTTSGAGRGGAPSLPRAPRAGSDCALPPPRSSLTAGCAAYRGLSVAMKDVPGFLQQSQSSGPGQAAVWHRLEELYTKKLWHQLTLQVLDFVQDPCFAQGDGLIKLYENFISEFEHRVNPLSLVEITLHVVRQMTDPNVALTFLEKTREKVKSSDEAVILCKTAIGALKLNVGDLQATKETIEEVEEMLGALPGVTSVHSRFYDLSSKYHQTVGNHASYYKDALRFLGCVDIKDLPGSRAGVLLRVWPRRRCVRSSRPLLLPPLGVPRQERAFTLGLAGLLGEGVFNFGELLMHPVLESLRGTDRQWLIDTLYAFNSGNVERFQTLKSAWGQQPDLAANEAQLLRKIQLLCLMEMTFTRPANHRQLTFEEIAKSAKVAVSEVELLVMKALSVGLVRGSIDEVDKRVHMAWVQPRVLDLQQITGMKGRLELWCADVRSMEMLVEHQAHDILT</sequence>
<dbReference type="GO" id="GO:0005198">
    <property type="term" value="F:structural molecule activity"/>
    <property type="evidence" value="ECO:0007669"/>
    <property type="project" value="TreeGrafter"/>
</dbReference>